<sequence>MKAEKDWKKFKSLKLIVLFFWQALKEALAQILLCSQVEALLLKKKSLRTGDSPEVHAERFDSLVILLNQDVHWTQETKLMFYFGLDSSHDDPMQGKVEFSKHHSCLVDQAVNQWH</sequence>
<accession>A0A438DWF7</accession>
<gene>
    <name evidence="1" type="ORF">CK203_074672</name>
</gene>
<evidence type="ECO:0000313" key="2">
    <source>
        <dbReference type="Proteomes" id="UP000288805"/>
    </source>
</evidence>
<organism evidence="1 2">
    <name type="scientific">Vitis vinifera</name>
    <name type="common">Grape</name>
    <dbReference type="NCBI Taxonomy" id="29760"/>
    <lineage>
        <taxon>Eukaryota</taxon>
        <taxon>Viridiplantae</taxon>
        <taxon>Streptophyta</taxon>
        <taxon>Embryophyta</taxon>
        <taxon>Tracheophyta</taxon>
        <taxon>Spermatophyta</taxon>
        <taxon>Magnoliopsida</taxon>
        <taxon>eudicotyledons</taxon>
        <taxon>Gunneridae</taxon>
        <taxon>Pentapetalae</taxon>
        <taxon>rosids</taxon>
        <taxon>Vitales</taxon>
        <taxon>Vitaceae</taxon>
        <taxon>Viteae</taxon>
        <taxon>Vitis</taxon>
    </lineage>
</organism>
<reference evidence="1 2" key="1">
    <citation type="journal article" date="2018" name="PLoS Genet.">
        <title>Population sequencing reveals clonal diversity and ancestral inbreeding in the grapevine cultivar Chardonnay.</title>
        <authorList>
            <person name="Roach M.J."/>
            <person name="Johnson D.L."/>
            <person name="Bohlmann J."/>
            <person name="van Vuuren H.J."/>
            <person name="Jones S.J."/>
            <person name="Pretorius I.S."/>
            <person name="Schmidt S.A."/>
            <person name="Borneman A.R."/>
        </authorList>
    </citation>
    <scope>NUCLEOTIDE SEQUENCE [LARGE SCALE GENOMIC DNA]</scope>
    <source>
        <strain evidence="2">cv. Chardonnay</strain>
        <tissue evidence="1">Leaf</tissue>
    </source>
</reference>
<dbReference type="AlphaFoldDB" id="A0A438DWF7"/>
<comment type="caution">
    <text evidence="1">The sequence shown here is derived from an EMBL/GenBank/DDBJ whole genome shotgun (WGS) entry which is preliminary data.</text>
</comment>
<dbReference type="PANTHER" id="PTHR34121:SF5">
    <property type="entry name" value="CENTROSOMAL PROTEIN OF 135 KDA-LIKE PROTEIN"/>
    <property type="match status" value="1"/>
</dbReference>
<dbReference type="Proteomes" id="UP000288805">
    <property type="component" value="Unassembled WGS sequence"/>
</dbReference>
<name>A0A438DWF7_VITVI</name>
<protein>
    <submittedName>
        <fullName evidence="1">Uncharacterized protein</fullName>
    </submittedName>
</protein>
<proteinExistence type="predicted"/>
<dbReference type="EMBL" id="QGNW01001471">
    <property type="protein sequence ID" value="RVW39752.1"/>
    <property type="molecule type" value="Genomic_DNA"/>
</dbReference>
<dbReference type="PANTHER" id="PTHR34121">
    <property type="entry name" value="MYOSIN-11"/>
    <property type="match status" value="1"/>
</dbReference>
<evidence type="ECO:0000313" key="1">
    <source>
        <dbReference type="EMBL" id="RVW39752.1"/>
    </source>
</evidence>